<proteinExistence type="predicted"/>
<evidence type="ECO:0000313" key="13">
    <source>
        <dbReference type="Proteomes" id="UP000005561"/>
    </source>
</evidence>
<dbReference type="AlphaFoldDB" id="C6LBD9"/>
<evidence type="ECO:0000259" key="11">
    <source>
        <dbReference type="SMART" id="SM00831"/>
    </source>
</evidence>
<dbReference type="InterPro" id="IPR059000">
    <property type="entry name" value="ATPase_P-type_domA"/>
</dbReference>
<dbReference type="GO" id="GO:0005524">
    <property type="term" value="F:ATP binding"/>
    <property type="evidence" value="ECO:0007669"/>
    <property type="project" value="UniProtKB-KW"/>
</dbReference>
<reference evidence="12" key="1">
    <citation type="submission" date="2009-07" db="EMBL/GenBank/DDBJ databases">
        <authorList>
            <person name="Weinstock G."/>
            <person name="Sodergren E."/>
            <person name="Clifton S."/>
            <person name="Fulton L."/>
            <person name="Fulton B."/>
            <person name="Courtney L."/>
            <person name="Fronick C."/>
            <person name="Harrison M."/>
            <person name="Strong C."/>
            <person name="Farmer C."/>
            <person name="Delahaunty K."/>
            <person name="Markovic C."/>
            <person name="Hall O."/>
            <person name="Minx P."/>
            <person name="Tomlinson C."/>
            <person name="Mitreva M."/>
            <person name="Nelson J."/>
            <person name="Hou S."/>
            <person name="Wollam A."/>
            <person name="Pepin K.H."/>
            <person name="Johnson M."/>
            <person name="Bhonagiri V."/>
            <person name="Nash W.E."/>
            <person name="Warren W."/>
            <person name="Chinwalla A."/>
            <person name="Mardis E.R."/>
            <person name="Wilson R.K."/>
        </authorList>
    </citation>
    <scope>NUCLEOTIDE SEQUENCE [LARGE SCALE GENOMIC DNA]</scope>
    <source>
        <strain evidence="12">DSM 14469</strain>
    </source>
</reference>
<keyword evidence="6" id="KW-0460">Magnesium</keyword>
<feature type="compositionally biased region" description="Basic and acidic residues" evidence="10">
    <location>
        <begin position="236"/>
        <end position="257"/>
    </location>
</feature>
<evidence type="ECO:0000256" key="6">
    <source>
        <dbReference type="ARBA" id="ARBA00022842"/>
    </source>
</evidence>
<keyword evidence="4" id="KW-0547">Nucleotide-binding</keyword>
<evidence type="ECO:0000256" key="2">
    <source>
        <dbReference type="ARBA" id="ARBA00022553"/>
    </source>
</evidence>
<keyword evidence="3" id="KW-0812">Transmembrane</keyword>
<evidence type="ECO:0000256" key="9">
    <source>
        <dbReference type="ARBA" id="ARBA00023136"/>
    </source>
</evidence>
<dbReference type="eggNOG" id="COG0474">
    <property type="taxonomic scope" value="Bacteria"/>
</dbReference>
<feature type="domain" description="Cation-transporting P-type ATPase N-terminal" evidence="11">
    <location>
        <begin position="2"/>
        <end position="76"/>
    </location>
</feature>
<dbReference type="GO" id="GO:0012505">
    <property type="term" value="C:endomembrane system"/>
    <property type="evidence" value="ECO:0007669"/>
    <property type="project" value="UniProtKB-SubCell"/>
</dbReference>
<comment type="caution">
    <text evidence="12">The sequence shown here is derived from an EMBL/GenBank/DDBJ whole genome shotgun (WGS) entry which is preliminary data.</text>
</comment>
<evidence type="ECO:0000256" key="8">
    <source>
        <dbReference type="ARBA" id="ARBA00022989"/>
    </source>
</evidence>
<dbReference type="PANTHER" id="PTHR42861">
    <property type="entry name" value="CALCIUM-TRANSPORTING ATPASE"/>
    <property type="match status" value="1"/>
</dbReference>
<dbReference type="FunFam" id="2.70.150.10:FF:000160">
    <property type="entry name" value="Sarcoplasmic/endoplasmic reticulum calcium ATPase 1"/>
    <property type="match status" value="1"/>
</dbReference>
<keyword evidence="9" id="KW-0472">Membrane</keyword>
<keyword evidence="8" id="KW-1133">Transmembrane helix</keyword>
<accession>C6LBD9</accession>
<protein>
    <submittedName>
        <fullName evidence="12">E1-E2 ATPase</fullName>
    </submittedName>
</protein>
<evidence type="ECO:0000256" key="3">
    <source>
        <dbReference type="ARBA" id="ARBA00022692"/>
    </source>
</evidence>
<dbReference type="SMART" id="SM00831">
    <property type="entry name" value="Cation_ATPase_N"/>
    <property type="match status" value="1"/>
</dbReference>
<dbReference type="Pfam" id="PF00690">
    <property type="entry name" value="Cation_ATPase_N"/>
    <property type="match status" value="1"/>
</dbReference>
<dbReference type="GO" id="GO:0016020">
    <property type="term" value="C:membrane"/>
    <property type="evidence" value="ECO:0007669"/>
    <property type="project" value="InterPro"/>
</dbReference>
<dbReference type="RefSeq" id="WP_006860731.1">
    <property type="nucleotide sequence ID" value="NZ_ACCL02000003.1"/>
</dbReference>
<evidence type="ECO:0000256" key="7">
    <source>
        <dbReference type="ARBA" id="ARBA00022967"/>
    </source>
</evidence>
<dbReference type="Proteomes" id="UP000005561">
    <property type="component" value="Unassembled WGS sequence"/>
</dbReference>
<evidence type="ECO:0000313" key="12">
    <source>
        <dbReference type="EMBL" id="EET62270.1"/>
    </source>
</evidence>
<dbReference type="Pfam" id="PF00122">
    <property type="entry name" value="E1-E2_ATPase"/>
    <property type="match status" value="1"/>
</dbReference>
<evidence type="ECO:0000256" key="4">
    <source>
        <dbReference type="ARBA" id="ARBA00022741"/>
    </source>
</evidence>
<dbReference type="EMBL" id="ACCL02000003">
    <property type="protein sequence ID" value="EET62270.1"/>
    <property type="molecule type" value="Genomic_DNA"/>
</dbReference>
<dbReference type="InterPro" id="IPR004014">
    <property type="entry name" value="ATPase_P-typ_cation-transptr_N"/>
</dbReference>
<dbReference type="GO" id="GO:0016887">
    <property type="term" value="F:ATP hydrolysis activity"/>
    <property type="evidence" value="ECO:0007669"/>
    <property type="project" value="InterPro"/>
</dbReference>
<comment type="subcellular location">
    <subcellularLocation>
        <location evidence="1">Endomembrane system</location>
        <topology evidence="1">Multi-pass membrane protein</topology>
    </subcellularLocation>
</comment>
<gene>
    <name evidence="12" type="ORF">BRYFOR_05934</name>
</gene>
<feature type="region of interest" description="Disordered" evidence="10">
    <location>
        <begin position="222"/>
        <end position="270"/>
    </location>
</feature>
<keyword evidence="5" id="KW-0067">ATP-binding</keyword>
<dbReference type="STRING" id="168384.SAMN05660368_01396"/>
<sequence length="270" mass="28868">MTAHAKTREEVVQELNSDQLHGLSQEQAAEKYALYGENKLREKKKKTNLQRFFAQFKDVMILILLAAAAVSFVVACLEGDAEGFFEPVLILLIVVLNAIMGVVQESRAEKALEALKGLSAPHARVIRGGEEAVINAAELVPGDIIRLEAGDFVPADARLLHSVSLKSEESALTGESVPAEKDAEAIIEEKAPLGDRVNMVFSGCSITYGTATAVVTATGMDENPHTAGAGHALQRRLGDIPRDKGTAHRGPDGDRHRTGGLQQRDAEGAA</sequence>
<dbReference type="InterPro" id="IPR001757">
    <property type="entry name" value="P_typ_ATPase"/>
</dbReference>
<dbReference type="SUPFAM" id="SSF81653">
    <property type="entry name" value="Calcium ATPase, transduction domain A"/>
    <property type="match status" value="1"/>
</dbReference>
<dbReference type="SUPFAM" id="SSF81665">
    <property type="entry name" value="Calcium ATPase, transmembrane domain M"/>
    <property type="match status" value="1"/>
</dbReference>
<dbReference type="NCBIfam" id="TIGR01494">
    <property type="entry name" value="ATPase_P-type"/>
    <property type="match status" value="1"/>
</dbReference>
<organism evidence="12 13">
    <name type="scientific">Marvinbryantia formatexigens DSM 14469</name>
    <dbReference type="NCBI Taxonomy" id="478749"/>
    <lineage>
        <taxon>Bacteria</taxon>
        <taxon>Bacillati</taxon>
        <taxon>Bacillota</taxon>
        <taxon>Clostridia</taxon>
        <taxon>Lachnospirales</taxon>
        <taxon>Lachnospiraceae</taxon>
        <taxon>Marvinbryantia</taxon>
    </lineage>
</organism>
<name>C6LBD9_9FIRM</name>
<dbReference type="InterPro" id="IPR008250">
    <property type="entry name" value="ATPase_P-typ_transduc_dom_A_sf"/>
</dbReference>
<dbReference type="InterPro" id="IPR023298">
    <property type="entry name" value="ATPase_P-typ_TM_dom_sf"/>
</dbReference>
<keyword evidence="13" id="KW-1185">Reference proteome</keyword>
<evidence type="ECO:0000256" key="10">
    <source>
        <dbReference type="SAM" id="MobiDB-lite"/>
    </source>
</evidence>
<dbReference type="Gene3D" id="2.70.150.10">
    <property type="entry name" value="Calcium-transporting ATPase, cytoplasmic transduction domain A"/>
    <property type="match status" value="1"/>
</dbReference>
<evidence type="ECO:0000256" key="5">
    <source>
        <dbReference type="ARBA" id="ARBA00022840"/>
    </source>
</evidence>
<keyword evidence="7" id="KW-1278">Translocase</keyword>
<keyword evidence="2" id="KW-0597">Phosphoprotein</keyword>
<evidence type="ECO:0000256" key="1">
    <source>
        <dbReference type="ARBA" id="ARBA00004127"/>
    </source>
</evidence>
<dbReference type="Gene3D" id="1.20.1110.10">
    <property type="entry name" value="Calcium-transporting ATPase, transmembrane domain"/>
    <property type="match status" value="1"/>
</dbReference>